<dbReference type="Proteomes" id="UP001198571">
    <property type="component" value="Unassembled WGS sequence"/>
</dbReference>
<accession>A0ABS8CTM6</accession>
<evidence type="ECO:0000313" key="2">
    <source>
        <dbReference type="Proteomes" id="UP001198571"/>
    </source>
</evidence>
<evidence type="ECO:0000313" key="1">
    <source>
        <dbReference type="EMBL" id="MCB5412175.1"/>
    </source>
</evidence>
<reference evidence="1 2" key="1">
    <citation type="submission" date="2020-07" db="EMBL/GenBank/DDBJ databases">
        <title>Pseudogemmobacter sp. nov., isolated from poultry manure in Taiwan.</title>
        <authorList>
            <person name="Lin S.-Y."/>
            <person name="Tang Y.-S."/>
            <person name="Young C.-C."/>
        </authorList>
    </citation>
    <scope>NUCLEOTIDE SEQUENCE [LARGE SCALE GENOMIC DNA]</scope>
    <source>
        <strain evidence="1 2">CC-YST710</strain>
    </source>
</reference>
<dbReference type="RefSeq" id="WP_226937597.1">
    <property type="nucleotide sequence ID" value="NZ_JACDXX010000031.1"/>
</dbReference>
<name>A0ABS8CTM6_9RHOB</name>
<organism evidence="1 2">
    <name type="scientific">Pseudogemmobacter faecipullorum</name>
    <dbReference type="NCBI Taxonomy" id="2755041"/>
    <lineage>
        <taxon>Bacteria</taxon>
        <taxon>Pseudomonadati</taxon>
        <taxon>Pseudomonadota</taxon>
        <taxon>Alphaproteobacteria</taxon>
        <taxon>Rhodobacterales</taxon>
        <taxon>Paracoccaceae</taxon>
        <taxon>Pseudogemmobacter</taxon>
    </lineage>
</organism>
<comment type="caution">
    <text evidence="1">The sequence shown here is derived from an EMBL/GenBank/DDBJ whole genome shotgun (WGS) entry which is preliminary data.</text>
</comment>
<gene>
    <name evidence="1" type="ORF">H0485_19550</name>
</gene>
<keyword evidence="2" id="KW-1185">Reference proteome</keyword>
<dbReference type="EMBL" id="JACDXX010000031">
    <property type="protein sequence ID" value="MCB5412175.1"/>
    <property type="molecule type" value="Genomic_DNA"/>
</dbReference>
<proteinExistence type="predicted"/>
<sequence>MMDRKAQLRNVAFGGAWSEQIAGNEALSLSLEALRAACDRTADEDLRDDLDLHYALGIVSRTHPKGGDLERAWGRALSLPEALDRAREFHRIVGLFEAGVAARIGKS</sequence>
<protein>
    <submittedName>
        <fullName evidence="1">Uncharacterized protein</fullName>
    </submittedName>
</protein>